<evidence type="ECO:0000313" key="2">
    <source>
        <dbReference type="Proteomes" id="UP001152562"/>
    </source>
</evidence>
<dbReference type="AlphaFoldDB" id="A0A9P0SR99"/>
<accession>A0A9P0SR99</accession>
<keyword evidence="2" id="KW-1185">Reference proteome</keyword>
<dbReference type="EMBL" id="CALOZG010000001">
    <property type="protein sequence ID" value="CAH3899495.1"/>
    <property type="molecule type" value="Genomic_DNA"/>
</dbReference>
<sequence>MLFKVYKRPLPRSKNGGILIMQVVYETCLTRIEGKKVAGKFAYNSIPLRPACDPPSTPPLLVPPLQRRTVRDQTLSTNACAALTDSTTQN</sequence>
<protein>
    <submittedName>
        <fullName evidence="1">Uncharacterized protein</fullName>
    </submittedName>
</protein>
<name>A0A9P0SR99_PIEBR</name>
<evidence type="ECO:0000313" key="1">
    <source>
        <dbReference type="EMBL" id="CAH3899495.1"/>
    </source>
</evidence>
<dbReference type="Proteomes" id="UP001152562">
    <property type="component" value="Unassembled WGS sequence"/>
</dbReference>
<gene>
    <name evidence="1" type="ORF">PIBRA_LOCUS860</name>
</gene>
<comment type="caution">
    <text evidence="1">The sequence shown here is derived from an EMBL/GenBank/DDBJ whole genome shotgun (WGS) entry which is preliminary data.</text>
</comment>
<reference evidence="1" key="1">
    <citation type="submission" date="2022-05" db="EMBL/GenBank/DDBJ databases">
        <authorList>
            <person name="Okamura Y."/>
        </authorList>
    </citation>
    <scope>NUCLEOTIDE SEQUENCE</scope>
</reference>
<proteinExistence type="predicted"/>
<organism evidence="1 2">
    <name type="scientific">Pieris brassicae</name>
    <name type="common">White butterfly</name>
    <name type="synonym">Large white butterfly</name>
    <dbReference type="NCBI Taxonomy" id="7116"/>
    <lineage>
        <taxon>Eukaryota</taxon>
        <taxon>Metazoa</taxon>
        <taxon>Ecdysozoa</taxon>
        <taxon>Arthropoda</taxon>
        <taxon>Hexapoda</taxon>
        <taxon>Insecta</taxon>
        <taxon>Pterygota</taxon>
        <taxon>Neoptera</taxon>
        <taxon>Endopterygota</taxon>
        <taxon>Lepidoptera</taxon>
        <taxon>Glossata</taxon>
        <taxon>Ditrysia</taxon>
        <taxon>Papilionoidea</taxon>
        <taxon>Pieridae</taxon>
        <taxon>Pierinae</taxon>
        <taxon>Pieris</taxon>
    </lineage>
</organism>